<protein>
    <submittedName>
        <fullName evidence="2">Homogentisate 1,2-dioxygenase</fullName>
    </submittedName>
</protein>
<keyword evidence="1" id="KW-0732">Signal</keyword>
<sequence length="180" mass="17974">MANAALRGGCLAGLGLLVLAAVPASAQKEAPASECASSSPALAPEFASWTGRGGLSAAASLAGVGAAQLQPGRAVEAGLLPTPQVHYALRPEKPGGTVSHGGLFRFHVAAAGTYRVALGSAAWIDVVKDGKGLVSTAHGHGPDCSGIRKIVDFTLVPGDYLLQVSANAETSTGLLVTRKP</sequence>
<evidence type="ECO:0000256" key="1">
    <source>
        <dbReference type="SAM" id="SignalP"/>
    </source>
</evidence>
<name>A0ABT0B7Q3_9SPHN</name>
<gene>
    <name evidence="2" type="ORF">MTR62_00025</name>
</gene>
<organism evidence="2 3">
    <name type="scientific">Novosphingobium organovorum</name>
    <dbReference type="NCBI Taxonomy" id="2930092"/>
    <lineage>
        <taxon>Bacteria</taxon>
        <taxon>Pseudomonadati</taxon>
        <taxon>Pseudomonadota</taxon>
        <taxon>Alphaproteobacteria</taxon>
        <taxon>Sphingomonadales</taxon>
        <taxon>Sphingomonadaceae</taxon>
        <taxon>Novosphingobium</taxon>
    </lineage>
</organism>
<proteinExistence type="predicted"/>
<dbReference type="Proteomes" id="UP001162881">
    <property type="component" value="Unassembled WGS sequence"/>
</dbReference>
<comment type="caution">
    <text evidence="2">The sequence shown here is derived from an EMBL/GenBank/DDBJ whole genome shotgun (WGS) entry which is preliminary data.</text>
</comment>
<evidence type="ECO:0000313" key="2">
    <source>
        <dbReference type="EMBL" id="MCJ2181102.1"/>
    </source>
</evidence>
<accession>A0ABT0B7Q3</accession>
<reference evidence="2" key="1">
    <citation type="submission" date="2022-03" db="EMBL/GenBank/DDBJ databases">
        <title>Identification of a novel bacterium isolated from mangrove sediments.</title>
        <authorList>
            <person name="Pan X."/>
        </authorList>
    </citation>
    <scope>NUCLEOTIDE SEQUENCE</scope>
    <source>
        <strain evidence="2">B1949</strain>
    </source>
</reference>
<evidence type="ECO:0000313" key="3">
    <source>
        <dbReference type="Proteomes" id="UP001162881"/>
    </source>
</evidence>
<feature type="signal peptide" evidence="1">
    <location>
        <begin position="1"/>
        <end position="26"/>
    </location>
</feature>
<dbReference type="EMBL" id="JALHLF010000001">
    <property type="protein sequence ID" value="MCJ2181102.1"/>
    <property type="molecule type" value="Genomic_DNA"/>
</dbReference>
<feature type="chain" id="PRO_5046348885" evidence="1">
    <location>
        <begin position="27"/>
        <end position="180"/>
    </location>
</feature>
<keyword evidence="3" id="KW-1185">Reference proteome</keyword>